<dbReference type="Proteomes" id="UP000005095">
    <property type="component" value="Chromosome"/>
</dbReference>
<proteinExistence type="predicted"/>
<dbReference type="RefSeq" id="WP_004038984.1">
    <property type="nucleotide sequence ID" value="NZ_CM001555.1"/>
</dbReference>
<dbReference type="EMBL" id="CM001555">
    <property type="protein sequence ID" value="EJG07283.1"/>
    <property type="molecule type" value="Genomic_DNA"/>
</dbReference>
<accession>J1AQM9</accession>
<sequence>MDYQRHFKDINERMEHLVCFYPFFKAYAQKRDYDAPSLALGVLTFLIEKGRLQGRTVRPDEIRGYIEGMMKEMYPGQTFDYQEVTRTVLGDLETTPGGELYHFQYLDTVRKQQVDRYVHLVEYNVSEGAYQITDAGLEFMITIKELPEESRVTVALILFKKQIESGSFRNALETVRSLNLEVHRKKGKRQALIDSMIYGDPDVVEKFTAYTRDIISQLEQEEELFRQVQNTLQEISEDKKRITDHSRSLGDEEDFITIKELADELDRGYRLHNKLLEDYTTIPSEYERIKNVRLHSLFERRYQFQKTLENHILANLPNDVHVVEMLPLLLPGPRKTFSICKLFEPQNIIGKKAEVAESRVKEEWGDAKPPDEIVHERQVKTFTAYASVLLEALSEGGHLDLPAFLDLVLARYGDGGMDHIDLIPFLIELNKGARQEEKEAYETVFDLHTPEERQGAIEKVLVSVATEKEVGIDTIRVRSMPEIRVPLTDERDVYVSYLDFMGERQNEV</sequence>
<keyword evidence="2" id="KW-1185">Reference proteome</keyword>
<reference evidence="1 2" key="1">
    <citation type="submission" date="2011-08" db="EMBL/GenBank/DDBJ databases">
        <title>The complete genome of Methanofollis liminatans DSM 4140.</title>
        <authorList>
            <consortium name="US DOE Joint Genome Institute (JGI-PGF)"/>
            <person name="Lucas S."/>
            <person name="Han J."/>
            <person name="Lapidus A."/>
            <person name="Bruce D."/>
            <person name="Goodwin L."/>
            <person name="Pitluck S."/>
            <person name="Peters L."/>
            <person name="Kyrpides N."/>
            <person name="Mavromatis K."/>
            <person name="Ivanova N."/>
            <person name="Mikhailova N."/>
            <person name="Lu M."/>
            <person name="Detter J.C."/>
            <person name="Tapia R."/>
            <person name="Han C."/>
            <person name="Land M."/>
            <person name="Hauser L."/>
            <person name="Markowitz V."/>
            <person name="Cheng J.-F."/>
            <person name="Hugenholtz P."/>
            <person name="Woyke T."/>
            <person name="Wu D."/>
            <person name="Spring S."/>
            <person name="Schuler E."/>
            <person name="Brambilla E."/>
            <person name="Klenk H.-P."/>
            <person name="Eisen J.A."/>
        </authorList>
    </citation>
    <scope>NUCLEOTIDE SEQUENCE [LARGE SCALE GENOMIC DNA]</scope>
    <source>
        <strain evidence="1 2">DSM 4140</strain>
    </source>
</reference>
<gene>
    <name evidence="1" type="ORF">Metli_1328</name>
</gene>
<evidence type="ECO:0000313" key="2">
    <source>
        <dbReference type="Proteomes" id="UP000005095"/>
    </source>
</evidence>
<dbReference type="HOGENOM" id="CLU_535989_0_0_2"/>
<evidence type="ECO:0000313" key="1">
    <source>
        <dbReference type="EMBL" id="EJG07283.1"/>
    </source>
</evidence>
<protein>
    <submittedName>
        <fullName evidence="1">Uncharacterized protein</fullName>
    </submittedName>
</protein>
<organism evidence="1 2">
    <name type="scientific">Methanofollis liminatans DSM 4140</name>
    <dbReference type="NCBI Taxonomy" id="28892"/>
    <lineage>
        <taxon>Archaea</taxon>
        <taxon>Methanobacteriati</taxon>
        <taxon>Methanobacteriota</taxon>
        <taxon>Stenosarchaea group</taxon>
        <taxon>Methanomicrobia</taxon>
        <taxon>Methanomicrobiales</taxon>
        <taxon>Methanomicrobiaceae</taxon>
        <taxon>Methanofollis</taxon>
    </lineage>
</organism>
<dbReference type="AlphaFoldDB" id="J1AQM9"/>
<dbReference type="STRING" id="28892.Metli_1328"/>
<dbReference type="OrthoDB" id="145312at2157"/>
<name>J1AQM9_9EURY</name>